<dbReference type="PROSITE" id="PS50110">
    <property type="entry name" value="RESPONSE_REGULATORY"/>
    <property type="match status" value="1"/>
</dbReference>
<comment type="caution">
    <text evidence="4">The sequence shown here is derived from an EMBL/GenBank/DDBJ whole genome shotgun (WGS) entry which is preliminary data.</text>
</comment>
<dbReference type="AlphaFoldDB" id="A0A916U4L9"/>
<dbReference type="InterPro" id="IPR011006">
    <property type="entry name" value="CheY-like_superfamily"/>
</dbReference>
<dbReference type="GO" id="GO:0000156">
    <property type="term" value="F:phosphorelay response regulator activity"/>
    <property type="evidence" value="ECO:0007669"/>
    <property type="project" value="InterPro"/>
</dbReference>
<reference evidence="4" key="2">
    <citation type="submission" date="2020-09" db="EMBL/GenBank/DDBJ databases">
        <authorList>
            <person name="Sun Q."/>
            <person name="Zhou Y."/>
        </authorList>
    </citation>
    <scope>NUCLEOTIDE SEQUENCE</scope>
    <source>
        <strain evidence="4">CGMCC 1.15343</strain>
    </source>
</reference>
<dbReference type="RefSeq" id="WP_188625775.1">
    <property type="nucleotide sequence ID" value="NZ_BMIL01000003.1"/>
</dbReference>
<dbReference type="FunFam" id="3.40.50.2300:FF:000051">
    <property type="entry name" value="Two-component response regulator yehT"/>
    <property type="match status" value="1"/>
</dbReference>
<keyword evidence="1" id="KW-0597">Phosphoprotein</keyword>
<dbReference type="PANTHER" id="PTHR37299:SF1">
    <property type="entry name" value="STAGE 0 SPORULATION PROTEIN A HOMOLOG"/>
    <property type="match status" value="1"/>
</dbReference>
<proteinExistence type="predicted"/>
<gene>
    <name evidence="4" type="primary">lytT</name>
    <name evidence="4" type="ORF">GCM10011387_10200</name>
</gene>
<sequence length="244" mass="27939">MIKTILIDDEPLARDIIRYYLADHPEIEIIAECKDGFDGLKAIAQFEPDLIFLDVQMPKISGFEMLELVERRPAVIFTTAFDEFALKAFDVNAIDYLLKPIEKERFDQAVKKVIDKNKNDGNDTSELLNTPGNPAQRSRVVVKVDRSIKIIPTADIHYLEADDDQVKISTDEGNYFKNKTMSFFENTLDPIQFIRVHRSYIINLNQVLKIELKEKENYVVLLKSGLWLPVSKGGYMKLKAALGI</sequence>
<dbReference type="Pfam" id="PF04397">
    <property type="entry name" value="LytTR"/>
    <property type="match status" value="1"/>
</dbReference>
<dbReference type="Gene3D" id="2.40.50.1020">
    <property type="entry name" value="LytTr DNA-binding domain"/>
    <property type="match status" value="1"/>
</dbReference>
<evidence type="ECO:0000256" key="1">
    <source>
        <dbReference type="PROSITE-ProRule" id="PRU00169"/>
    </source>
</evidence>
<dbReference type="SMART" id="SM00850">
    <property type="entry name" value="LytTR"/>
    <property type="match status" value="1"/>
</dbReference>
<accession>A0A916U4L9</accession>
<dbReference type="Proteomes" id="UP000651668">
    <property type="component" value="Unassembled WGS sequence"/>
</dbReference>
<dbReference type="InterPro" id="IPR046947">
    <property type="entry name" value="LytR-like"/>
</dbReference>
<dbReference type="PANTHER" id="PTHR37299">
    <property type="entry name" value="TRANSCRIPTIONAL REGULATOR-RELATED"/>
    <property type="match status" value="1"/>
</dbReference>
<dbReference type="EMBL" id="BMIL01000003">
    <property type="protein sequence ID" value="GGC58498.1"/>
    <property type="molecule type" value="Genomic_DNA"/>
</dbReference>
<protein>
    <submittedName>
        <fullName evidence="4">Sensory transduction protein LytT</fullName>
    </submittedName>
</protein>
<evidence type="ECO:0000313" key="5">
    <source>
        <dbReference type="Proteomes" id="UP000651668"/>
    </source>
</evidence>
<dbReference type="Pfam" id="PF00072">
    <property type="entry name" value="Response_reg"/>
    <property type="match status" value="1"/>
</dbReference>
<dbReference type="InterPro" id="IPR001789">
    <property type="entry name" value="Sig_transdc_resp-reg_receiver"/>
</dbReference>
<dbReference type="SUPFAM" id="SSF52172">
    <property type="entry name" value="CheY-like"/>
    <property type="match status" value="1"/>
</dbReference>
<dbReference type="GO" id="GO:0003677">
    <property type="term" value="F:DNA binding"/>
    <property type="evidence" value="ECO:0007669"/>
    <property type="project" value="InterPro"/>
</dbReference>
<evidence type="ECO:0000313" key="4">
    <source>
        <dbReference type="EMBL" id="GGC58498.1"/>
    </source>
</evidence>
<dbReference type="PROSITE" id="PS50930">
    <property type="entry name" value="HTH_LYTTR"/>
    <property type="match status" value="1"/>
</dbReference>
<organism evidence="4 5">
    <name type="scientific">Pedobacter quisquiliarum</name>
    <dbReference type="NCBI Taxonomy" id="1834438"/>
    <lineage>
        <taxon>Bacteria</taxon>
        <taxon>Pseudomonadati</taxon>
        <taxon>Bacteroidota</taxon>
        <taxon>Sphingobacteriia</taxon>
        <taxon>Sphingobacteriales</taxon>
        <taxon>Sphingobacteriaceae</taxon>
        <taxon>Pedobacter</taxon>
    </lineage>
</organism>
<dbReference type="InterPro" id="IPR007492">
    <property type="entry name" value="LytTR_DNA-bd_dom"/>
</dbReference>
<dbReference type="Gene3D" id="3.40.50.2300">
    <property type="match status" value="1"/>
</dbReference>
<dbReference type="SMART" id="SM00448">
    <property type="entry name" value="REC"/>
    <property type="match status" value="1"/>
</dbReference>
<keyword evidence="5" id="KW-1185">Reference proteome</keyword>
<feature type="domain" description="HTH LytTR-type" evidence="3">
    <location>
        <begin position="140"/>
        <end position="244"/>
    </location>
</feature>
<evidence type="ECO:0000259" key="3">
    <source>
        <dbReference type="PROSITE" id="PS50930"/>
    </source>
</evidence>
<feature type="domain" description="Response regulatory" evidence="2">
    <location>
        <begin position="3"/>
        <end position="114"/>
    </location>
</feature>
<reference evidence="4" key="1">
    <citation type="journal article" date="2014" name="Int. J. Syst. Evol. Microbiol.">
        <title>Complete genome sequence of Corynebacterium casei LMG S-19264T (=DSM 44701T), isolated from a smear-ripened cheese.</title>
        <authorList>
            <consortium name="US DOE Joint Genome Institute (JGI-PGF)"/>
            <person name="Walter F."/>
            <person name="Albersmeier A."/>
            <person name="Kalinowski J."/>
            <person name="Ruckert C."/>
        </authorList>
    </citation>
    <scope>NUCLEOTIDE SEQUENCE</scope>
    <source>
        <strain evidence="4">CGMCC 1.15343</strain>
    </source>
</reference>
<name>A0A916U4L9_9SPHI</name>
<feature type="modified residue" description="4-aspartylphosphate" evidence="1">
    <location>
        <position position="54"/>
    </location>
</feature>
<evidence type="ECO:0000259" key="2">
    <source>
        <dbReference type="PROSITE" id="PS50110"/>
    </source>
</evidence>